<organism evidence="1 2">
    <name type="scientific">Medicago truncatula</name>
    <name type="common">Barrel medic</name>
    <name type="synonym">Medicago tribuloides</name>
    <dbReference type="NCBI Taxonomy" id="3880"/>
    <lineage>
        <taxon>Eukaryota</taxon>
        <taxon>Viridiplantae</taxon>
        <taxon>Streptophyta</taxon>
        <taxon>Embryophyta</taxon>
        <taxon>Tracheophyta</taxon>
        <taxon>Spermatophyta</taxon>
        <taxon>Magnoliopsida</taxon>
        <taxon>eudicotyledons</taxon>
        <taxon>Gunneridae</taxon>
        <taxon>Pentapetalae</taxon>
        <taxon>rosids</taxon>
        <taxon>fabids</taxon>
        <taxon>Fabales</taxon>
        <taxon>Fabaceae</taxon>
        <taxon>Papilionoideae</taxon>
        <taxon>50 kb inversion clade</taxon>
        <taxon>NPAAA clade</taxon>
        <taxon>Hologalegina</taxon>
        <taxon>IRL clade</taxon>
        <taxon>Trifolieae</taxon>
        <taxon>Medicago</taxon>
    </lineage>
</organism>
<protein>
    <submittedName>
        <fullName evidence="1">Uncharacterized protein</fullName>
    </submittedName>
</protein>
<sequence length="62" mass="7033">MPESEDSFSLPNIPRTCCVVYEPETKNKSKSNVGDRFEFVVVSDERFSSLKLDALPIIHGSW</sequence>
<reference evidence="2" key="1">
    <citation type="journal article" date="2018" name="Nat. Plants">
        <title>Whole-genome landscape of Medicago truncatula symbiotic genes.</title>
        <authorList>
            <person name="Pecrix Y."/>
            <person name="Staton S.E."/>
            <person name="Sallet E."/>
            <person name="Lelandais-Briere C."/>
            <person name="Moreau S."/>
            <person name="Carrere S."/>
            <person name="Blein T."/>
            <person name="Jardinaud M.F."/>
            <person name="Latrasse D."/>
            <person name="Zouine M."/>
            <person name="Zahm M."/>
            <person name="Kreplak J."/>
            <person name="Mayjonade B."/>
            <person name="Satge C."/>
            <person name="Perez M."/>
            <person name="Cauet S."/>
            <person name="Marande W."/>
            <person name="Chantry-Darmon C."/>
            <person name="Lopez-Roques C."/>
            <person name="Bouchez O."/>
            <person name="Berard A."/>
            <person name="Debelle F."/>
            <person name="Munos S."/>
            <person name="Bendahmane A."/>
            <person name="Berges H."/>
            <person name="Niebel A."/>
            <person name="Buitink J."/>
            <person name="Frugier F."/>
            <person name="Benhamed M."/>
            <person name="Crespi M."/>
            <person name="Gouzy J."/>
            <person name="Gamas P."/>
        </authorList>
    </citation>
    <scope>NUCLEOTIDE SEQUENCE [LARGE SCALE GENOMIC DNA]</scope>
    <source>
        <strain evidence="2">cv. Jemalong A17</strain>
    </source>
</reference>
<evidence type="ECO:0000313" key="1">
    <source>
        <dbReference type="EMBL" id="RHN67259.1"/>
    </source>
</evidence>
<dbReference type="EMBL" id="PSQE01000003">
    <property type="protein sequence ID" value="RHN67259.1"/>
    <property type="molecule type" value="Genomic_DNA"/>
</dbReference>
<dbReference type="AlphaFoldDB" id="A0A396INN0"/>
<accession>A0A396INN0</accession>
<proteinExistence type="predicted"/>
<name>A0A396INN0_MEDTR</name>
<evidence type="ECO:0000313" key="2">
    <source>
        <dbReference type="Proteomes" id="UP000265566"/>
    </source>
</evidence>
<comment type="caution">
    <text evidence="1">The sequence shown here is derived from an EMBL/GenBank/DDBJ whole genome shotgun (WGS) entry which is preliminary data.</text>
</comment>
<dbReference type="Gramene" id="rna15431">
    <property type="protein sequence ID" value="RHN67259.1"/>
    <property type="gene ID" value="gene15431"/>
</dbReference>
<gene>
    <name evidence="1" type="ORF">MtrunA17_Chr3g0100821</name>
</gene>
<dbReference type="Proteomes" id="UP000265566">
    <property type="component" value="Chromosome 3"/>
</dbReference>